<proteinExistence type="predicted"/>
<evidence type="ECO:0000259" key="1">
    <source>
        <dbReference type="PROSITE" id="PS50097"/>
    </source>
</evidence>
<accession>A0A165HTX9</accession>
<dbReference type="AlphaFoldDB" id="A0A165HTX9"/>
<dbReference type="InterPro" id="IPR011333">
    <property type="entry name" value="SKP1/BTB/POZ_sf"/>
</dbReference>
<feature type="domain" description="BTB" evidence="1">
    <location>
        <begin position="18"/>
        <end position="83"/>
    </location>
</feature>
<dbReference type="Gene3D" id="3.30.710.10">
    <property type="entry name" value="Potassium Channel Kv1.1, Chain A"/>
    <property type="match status" value="1"/>
</dbReference>
<dbReference type="SUPFAM" id="SSF54695">
    <property type="entry name" value="POZ domain"/>
    <property type="match status" value="1"/>
</dbReference>
<dbReference type="Proteomes" id="UP000077266">
    <property type="component" value="Unassembled WGS sequence"/>
</dbReference>
<dbReference type="InParanoid" id="A0A165HTX9"/>
<dbReference type="InterPro" id="IPR000210">
    <property type="entry name" value="BTB/POZ_dom"/>
</dbReference>
<organism evidence="2 3">
    <name type="scientific">Exidia glandulosa HHB12029</name>
    <dbReference type="NCBI Taxonomy" id="1314781"/>
    <lineage>
        <taxon>Eukaryota</taxon>
        <taxon>Fungi</taxon>
        <taxon>Dikarya</taxon>
        <taxon>Basidiomycota</taxon>
        <taxon>Agaricomycotina</taxon>
        <taxon>Agaricomycetes</taxon>
        <taxon>Auriculariales</taxon>
        <taxon>Exidiaceae</taxon>
        <taxon>Exidia</taxon>
    </lineage>
</organism>
<dbReference type="Pfam" id="PF00651">
    <property type="entry name" value="BTB"/>
    <property type="match status" value="1"/>
</dbReference>
<dbReference type="PROSITE" id="PS50097">
    <property type="entry name" value="BTB"/>
    <property type="match status" value="1"/>
</dbReference>
<name>A0A165HTX9_EXIGL</name>
<reference evidence="2 3" key="1">
    <citation type="journal article" date="2016" name="Mol. Biol. Evol.">
        <title>Comparative Genomics of Early-Diverging Mushroom-Forming Fungi Provides Insights into the Origins of Lignocellulose Decay Capabilities.</title>
        <authorList>
            <person name="Nagy L.G."/>
            <person name="Riley R."/>
            <person name="Tritt A."/>
            <person name="Adam C."/>
            <person name="Daum C."/>
            <person name="Floudas D."/>
            <person name="Sun H."/>
            <person name="Yadav J.S."/>
            <person name="Pangilinan J."/>
            <person name="Larsson K.H."/>
            <person name="Matsuura K."/>
            <person name="Barry K."/>
            <person name="Labutti K."/>
            <person name="Kuo R."/>
            <person name="Ohm R.A."/>
            <person name="Bhattacharya S.S."/>
            <person name="Shirouzu T."/>
            <person name="Yoshinaga Y."/>
            <person name="Martin F.M."/>
            <person name="Grigoriev I.V."/>
            <person name="Hibbett D.S."/>
        </authorList>
    </citation>
    <scope>NUCLEOTIDE SEQUENCE [LARGE SCALE GENOMIC DNA]</scope>
    <source>
        <strain evidence="2 3">HHB12029</strain>
    </source>
</reference>
<dbReference type="EMBL" id="KV426008">
    <property type="protein sequence ID" value="KZV92458.1"/>
    <property type="molecule type" value="Genomic_DNA"/>
</dbReference>
<sequence length="284" mass="31914">MASTSPPTKREDWWFEDGNVVIQAGDRLFKLHMSNLARESDFFKDLSSLPPPTGEAAEGTEKSPLLLHEVEADVFADLLHVLYLRWGQPLTQSTAQLEKVLRAAHRYQFTRVCDIATPQIKGTLETLPELELAIACGSDEWIQGLFATVVLGFDDIAIPSTLSPSVAAKVWKARLKVASYRLRHMTQIGAQTVPYMSPAPGGHIYSIQKICDSHLKLLVNFVPTTWRERLCEAYRAAVPPVDERIYDPSADVPCCTCRDYALVLEELAGSCEEERRIIDEIWRE</sequence>
<protein>
    <recommendedName>
        <fullName evidence="1">BTB domain-containing protein</fullName>
    </recommendedName>
</protein>
<dbReference type="SMART" id="SM00225">
    <property type="entry name" value="BTB"/>
    <property type="match status" value="1"/>
</dbReference>
<keyword evidence="3" id="KW-1185">Reference proteome</keyword>
<evidence type="ECO:0000313" key="2">
    <source>
        <dbReference type="EMBL" id="KZV92458.1"/>
    </source>
</evidence>
<gene>
    <name evidence="2" type="ORF">EXIGLDRAFT_836457</name>
</gene>
<dbReference type="OrthoDB" id="3204157at2759"/>
<dbReference type="CDD" id="cd18186">
    <property type="entry name" value="BTB_POZ_ZBTB_KLHL-like"/>
    <property type="match status" value="1"/>
</dbReference>
<evidence type="ECO:0000313" key="3">
    <source>
        <dbReference type="Proteomes" id="UP000077266"/>
    </source>
</evidence>